<dbReference type="InterPro" id="IPR036322">
    <property type="entry name" value="WD40_repeat_dom_sf"/>
</dbReference>
<keyword evidence="2" id="KW-0963">Cytoplasm</keyword>
<protein>
    <submittedName>
        <fullName evidence="3">Uncharacterized protein</fullName>
    </submittedName>
</protein>
<dbReference type="Pfam" id="PF00400">
    <property type="entry name" value="WD40"/>
    <property type="match status" value="1"/>
</dbReference>
<dbReference type="Proteomes" id="UP000801492">
    <property type="component" value="Unassembled WGS sequence"/>
</dbReference>
<evidence type="ECO:0000256" key="1">
    <source>
        <dbReference type="ARBA" id="ARBA00004496"/>
    </source>
</evidence>
<dbReference type="OrthoDB" id="10260946at2759"/>
<dbReference type="AlphaFoldDB" id="A0A8K0DG91"/>
<dbReference type="SUPFAM" id="SSF50978">
    <property type="entry name" value="WD40 repeat-like"/>
    <property type="match status" value="1"/>
</dbReference>
<keyword evidence="4" id="KW-1185">Reference proteome</keyword>
<dbReference type="PANTHER" id="PTHR46853">
    <property type="entry name" value="METHYLOSOME PROTEIN 50"/>
    <property type="match status" value="1"/>
</dbReference>
<dbReference type="InterPro" id="IPR052139">
    <property type="entry name" value="Methylosome_Comp_WDR77"/>
</dbReference>
<dbReference type="GO" id="GO:0007309">
    <property type="term" value="P:oocyte axis specification"/>
    <property type="evidence" value="ECO:0007669"/>
    <property type="project" value="TreeGrafter"/>
</dbReference>
<dbReference type="InterPro" id="IPR015943">
    <property type="entry name" value="WD40/YVTN_repeat-like_dom_sf"/>
</dbReference>
<proteinExistence type="predicted"/>
<accession>A0A8K0DG91</accession>
<dbReference type="GO" id="GO:0034709">
    <property type="term" value="C:methylosome"/>
    <property type="evidence" value="ECO:0007669"/>
    <property type="project" value="TreeGrafter"/>
</dbReference>
<name>A0A8K0DG91_IGNLU</name>
<gene>
    <name evidence="3" type="ORF">ILUMI_00953</name>
</gene>
<dbReference type="Gene3D" id="2.130.10.10">
    <property type="entry name" value="YVTN repeat-like/Quinoprotein amine dehydrogenase"/>
    <property type="match status" value="1"/>
</dbReference>
<comment type="subcellular location">
    <subcellularLocation>
        <location evidence="1">Cytoplasm</location>
    </subcellularLocation>
</comment>
<evidence type="ECO:0000256" key="2">
    <source>
        <dbReference type="ARBA" id="ARBA00022490"/>
    </source>
</evidence>
<evidence type="ECO:0000313" key="4">
    <source>
        <dbReference type="Proteomes" id="UP000801492"/>
    </source>
</evidence>
<dbReference type="InterPro" id="IPR001680">
    <property type="entry name" value="WD40_rpt"/>
</dbReference>
<evidence type="ECO:0000313" key="3">
    <source>
        <dbReference type="EMBL" id="KAF2905229.1"/>
    </source>
</evidence>
<sequence>MDLPSVIYPPNKPLERPLALSKTPVSYNYMFFVDVNEKGEFIAGCSNINGSYWENVLYHYKDVTSANVNHYSGYYIGSSTSADAKFIASNKVILAEDNSCLKLLTIKDNGNPTLLCEEVLKTNDRVEQMSVWNNTHKVLACADSTVLIADMQSSSLNPVTEFKDFHTQFVTSVDVNKNQVNLFASASIDRKACIWDDRMSITASVLYQNEFSGLTSINWNQIHPECLVVGNESGDIYSLDIRQPNEVLCSHSCFNTRIHRSVFNNSGYLAVCGDTCELLILNGNDNLNVIYKSSDHSGFVRGLAWFHETLYSCGFDKQIIKHVF</sequence>
<dbReference type="SMART" id="SM00320">
    <property type="entry name" value="WD40"/>
    <property type="match status" value="4"/>
</dbReference>
<comment type="caution">
    <text evidence="3">The sequence shown here is derived from an EMBL/GenBank/DDBJ whole genome shotgun (WGS) entry which is preliminary data.</text>
</comment>
<dbReference type="PANTHER" id="PTHR46853:SF1">
    <property type="entry name" value="METHYLOSOME PROTEIN 50"/>
    <property type="match status" value="1"/>
</dbReference>
<dbReference type="EMBL" id="VTPC01000584">
    <property type="protein sequence ID" value="KAF2905229.1"/>
    <property type="molecule type" value="Genomic_DNA"/>
</dbReference>
<organism evidence="3 4">
    <name type="scientific">Ignelater luminosus</name>
    <name type="common">Cucubano</name>
    <name type="synonym">Pyrophorus luminosus</name>
    <dbReference type="NCBI Taxonomy" id="2038154"/>
    <lineage>
        <taxon>Eukaryota</taxon>
        <taxon>Metazoa</taxon>
        <taxon>Ecdysozoa</taxon>
        <taxon>Arthropoda</taxon>
        <taxon>Hexapoda</taxon>
        <taxon>Insecta</taxon>
        <taxon>Pterygota</taxon>
        <taxon>Neoptera</taxon>
        <taxon>Endopterygota</taxon>
        <taxon>Coleoptera</taxon>
        <taxon>Polyphaga</taxon>
        <taxon>Elateriformia</taxon>
        <taxon>Elateroidea</taxon>
        <taxon>Elateridae</taxon>
        <taxon>Agrypninae</taxon>
        <taxon>Pyrophorini</taxon>
        <taxon>Ignelater</taxon>
    </lineage>
</organism>
<reference evidence="3" key="1">
    <citation type="submission" date="2019-08" db="EMBL/GenBank/DDBJ databases">
        <title>The genome of the North American firefly Photinus pyralis.</title>
        <authorList>
            <consortium name="Photinus pyralis genome working group"/>
            <person name="Fallon T.R."/>
            <person name="Sander Lower S.E."/>
            <person name="Weng J.-K."/>
        </authorList>
    </citation>
    <scope>NUCLEOTIDE SEQUENCE</scope>
    <source>
        <strain evidence="3">TRF0915ILg1</strain>
        <tissue evidence="3">Whole body</tissue>
    </source>
</reference>